<proteinExistence type="predicted"/>
<comment type="caution">
    <text evidence="2">The sequence shown here is derived from an EMBL/GenBank/DDBJ whole genome shotgun (WGS) entry which is preliminary data.</text>
</comment>
<name>A0ABU7FYP4_9ACTN</name>
<feature type="region of interest" description="Disordered" evidence="1">
    <location>
        <begin position="47"/>
        <end position="73"/>
    </location>
</feature>
<organism evidence="2 3">
    <name type="scientific">Streptomyces chiangmaiensis</name>
    <dbReference type="NCBI Taxonomy" id="766497"/>
    <lineage>
        <taxon>Bacteria</taxon>
        <taxon>Bacillati</taxon>
        <taxon>Actinomycetota</taxon>
        <taxon>Actinomycetes</taxon>
        <taxon>Kitasatosporales</taxon>
        <taxon>Streptomycetaceae</taxon>
        <taxon>Streptomyces</taxon>
    </lineage>
</organism>
<evidence type="ECO:0000313" key="2">
    <source>
        <dbReference type="EMBL" id="MED7829078.1"/>
    </source>
</evidence>
<feature type="compositionally biased region" description="Polar residues" evidence="1">
    <location>
        <begin position="51"/>
        <end position="65"/>
    </location>
</feature>
<dbReference type="Proteomes" id="UP001333996">
    <property type="component" value="Unassembled WGS sequence"/>
</dbReference>
<keyword evidence="3" id="KW-1185">Reference proteome</keyword>
<gene>
    <name evidence="2" type="ORF">VXC91_46515</name>
</gene>
<dbReference type="RefSeq" id="WP_329513356.1">
    <property type="nucleotide sequence ID" value="NZ_JAYWVC010000702.1"/>
</dbReference>
<accession>A0ABU7FYP4</accession>
<protein>
    <submittedName>
        <fullName evidence="2">Uncharacterized protein</fullName>
    </submittedName>
</protein>
<feature type="non-terminal residue" evidence="2">
    <location>
        <position position="85"/>
    </location>
</feature>
<evidence type="ECO:0000256" key="1">
    <source>
        <dbReference type="SAM" id="MobiDB-lite"/>
    </source>
</evidence>
<evidence type="ECO:0000313" key="3">
    <source>
        <dbReference type="Proteomes" id="UP001333996"/>
    </source>
</evidence>
<dbReference type="EMBL" id="JAYWVC010000702">
    <property type="protein sequence ID" value="MED7829078.1"/>
    <property type="molecule type" value="Genomic_DNA"/>
</dbReference>
<reference evidence="2" key="1">
    <citation type="submission" date="2024-01" db="EMBL/GenBank/DDBJ databases">
        <title>First draft genome sequence data of TA4-1, the type strain of Gram-positive actinobacterium Streptomyces chiangmaiensis.</title>
        <authorList>
            <person name="Yasawong M."/>
            <person name="Nantapong N."/>
        </authorList>
    </citation>
    <scope>NUCLEOTIDE SEQUENCE</scope>
    <source>
        <strain evidence="2">TA4-1</strain>
    </source>
</reference>
<sequence length="85" mass="9102">MLDEQSRQFFDGLGVASSLHFAGELPVDTGEVQLAEDAALLARERLRSPGESCSSPHLEALSQQARRGRQVVSAARPPRALAAAF</sequence>